<proteinExistence type="predicted"/>
<protein>
    <submittedName>
        <fullName evidence="3">Uncharacterized protein</fullName>
    </submittedName>
</protein>
<evidence type="ECO:0000256" key="2">
    <source>
        <dbReference type="SAM" id="MobiDB-lite"/>
    </source>
</evidence>
<evidence type="ECO:0000313" key="3">
    <source>
        <dbReference type="EMBL" id="KAK4505118.1"/>
    </source>
</evidence>
<feature type="region of interest" description="Disordered" evidence="2">
    <location>
        <begin position="1"/>
        <end position="42"/>
    </location>
</feature>
<feature type="compositionally biased region" description="Basic residues" evidence="2">
    <location>
        <begin position="285"/>
        <end position="296"/>
    </location>
</feature>
<feature type="region of interest" description="Disordered" evidence="2">
    <location>
        <begin position="277"/>
        <end position="296"/>
    </location>
</feature>
<dbReference type="EMBL" id="JAXOVC010000002">
    <property type="protein sequence ID" value="KAK4505118.1"/>
    <property type="molecule type" value="Genomic_DNA"/>
</dbReference>
<name>A0ABR0EW99_ZASCE</name>
<evidence type="ECO:0000256" key="1">
    <source>
        <dbReference type="SAM" id="Coils"/>
    </source>
</evidence>
<dbReference type="Proteomes" id="UP001305779">
    <property type="component" value="Unassembled WGS sequence"/>
</dbReference>
<organism evidence="3 4">
    <name type="scientific">Zasmidium cellare</name>
    <name type="common">Wine cellar mold</name>
    <name type="synonym">Racodium cellare</name>
    <dbReference type="NCBI Taxonomy" id="395010"/>
    <lineage>
        <taxon>Eukaryota</taxon>
        <taxon>Fungi</taxon>
        <taxon>Dikarya</taxon>
        <taxon>Ascomycota</taxon>
        <taxon>Pezizomycotina</taxon>
        <taxon>Dothideomycetes</taxon>
        <taxon>Dothideomycetidae</taxon>
        <taxon>Mycosphaerellales</taxon>
        <taxon>Mycosphaerellaceae</taxon>
        <taxon>Zasmidium</taxon>
    </lineage>
</organism>
<feature type="coiled-coil region" evidence="1">
    <location>
        <begin position="152"/>
        <end position="242"/>
    </location>
</feature>
<keyword evidence="4" id="KW-1185">Reference proteome</keyword>
<comment type="caution">
    <text evidence="3">The sequence shown here is derived from an EMBL/GenBank/DDBJ whole genome shotgun (WGS) entry which is preliminary data.</text>
</comment>
<reference evidence="3 4" key="1">
    <citation type="journal article" date="2023" name="G3 (Bethesda)">
        <title>A chromosome-level genome assembly of Zasmidium syzygii isolated from banana leaves.</title>
        <authorList>
            <person name="van Westerhoven A.C."/>
            <person name="Mehrabi R."/>
            <person name="Talebi R."/>
            <person name="Steentjes M.B.F."/>
            <person name="Corcolon B."/>
            <person name="Chong P.A."/>
            <person name="Kema G.H.J."/>
            <person name="Seidl M.F."/>
        </authorList>
    </citation>
    <scope>NUCLEOTIDE SEQUENCE [LARGE SCALE GENOMIC DNA]</scope>
    <source>
        <strain evidence="3 4">P124</strain>
    </source>
</reference>
<evidence type="ECO:0000313" key="4">
    <source>
        <dbReference type="Proteomes" id="UP001305779"/>
    </source>
</evidence>
<keyword evidence="1" id="KW-0175">Coiled coil</keyword>
<sequence>MADDRGVNKVHAAARPAHKSKSKRSKKAKLAGDYGAETADSGSLEQEKIALQNELAQCQLEKRQAIYRFNAQASVLDDVKTERDSLQDEVRVLRKAEGDHHTLYINNAAAVTNLKLAGTQNAVLDATRKKMARANFAALGLATVITRTSQGSEQRFDKLKQLEADKQQLLKEASEKDLKVNEQALHISQYQYKLQQAFAEKQTAEEELAWVKACAKEKDQLLEDLKSENAHTEKMLKEQRALVHKQSTEIHKQSAETQKLQEWLNQLNSKSWVHEDGSVCDRKSEWRKRRGKETES</sequence>
<feature type="compositionally biased region" description="Basic residues" evidence="2">
    <location>
        <begin position="16"/>
        <end position="29"/>
    </location>
</feature>
<accession>A0ABR0EW99</accession>
<gene>
    <name evidence="3" type="ORF">PRZ48_003081</name>
</gene>